<accession>A0A4Z2FLQ2</accession>
<gene>
    <name evidence="1" type="ORF">EYF80_047759</name>
</gene>
<evidence type="ECO:0000313" key="2">
    <source>
        <dbReference type="Proteomes" id="UP000314294"/>
    </source>
</evidence>
<name>A0A4Z2FLQ2_9TELE</name>
<dbReference type="AlphaFoldDB" id="A0A4Z2FLQ2"/>
<proteinExistence type="predicted"/>
<organism evidence="1 2">
    <name type="scientific">Liparis tanakae</name>
    <name type="common">Tanaka's snailfish</name>
    <dbReference type="NCBI Taxonomy" id="230148"/>
    <lineage>
        <taxon>Eukaryota</taxon>
        <taxon>Metazoa</taxon>
        <taxon>Chordata</taxon>
        <taxon>Craniata</taxon>
        <taxon>Vertebrata</taxon>
        <taxon>Euteleostomi</taxon>
        <taxon>Actinopterygii</taxon>
        <taxon>Neopterygii</taxon>
        <taxon>Teleostei</taxon>
        <taxon>Neoteleostei</taxon>
        <taxon>Acanthomorphata</taxon>
        <taxon>Eupercaria</taxon>
        <taxon>Perciformes</taxon>
        <taxon>Cottioidei</taxon>
        <taxon>Cottales</taxon>
        <taxon>Liparidae</taxon>
        <taxon>Liparis</taxon>
    </lineage>
</organism>
<keyword evidence="2" id="KW-1185">Reference proteome</keyword>
<evidence type="ECO:0000313" key="1">
    <source>
        <dbReference type="EMBL" id="TNN42068.1"/>
    </source>
</evidence>
<sequence>MAICASDTAIGGLWAKYPTIGGGGDTQGEPREECPEHCSIRLVEHLLLQLQHSSSQEASRPVFTSQFELLDSVLG</sequence>
<comment type="caution">
    <text evidence="1">The sequence shown here is derived from an EMBL/GenBank/DDBJ whole genome shotgun (WGS) entry which is preliminary data.</text>
</comment>
<dbReference type="Proteomes" id="UP000314294">
    <property type="component" value="Unassembled WGS sequence"/>
</dbReference>
<reference evidence="1 2" key="1">
    <citation type="submission" date="2019-03" db="EMBL/GenBank/DDBJ databases">
        <title>First draft genome of Liparis tanakae, snailfish: a comprehensive survey of snailfish specific genes.</title>
        <authorList>
            <person name="Kim W."/>
            <person name="Song I."/>
            <person name="Jeong J.-H."/>
            <person name="Kim D."/>
            <person name="Kim S."/>
            <person name="Ryu S."/>
            <person name="Song J.Y."/>
            <person name="Lee S.K."/>
        </authorList>
    </citation>
    <scope>NUCLEOTIDE SEQUENCE [LARGE SCALE GENOMIC DNA]</scope>
    <source>
        <tissue evidence="1">Muscle</tissue>
    </source>
</reference>
<protein>
    <submittedName>
        <fullName evidence="1">Uncharacterized protein</fullName>
    </submittedName>
</protein>
<dbReference type="EMBL" id="SRLO01001062">
    <property type="protein sequence ID" value="TNN42068.1"/>
    <property type="molecule type" value="Genomic_DNA"/>
</dbReference>